<dbReference type="AlphaFoldDB" id="A0A9P0KK37"/>
<evidence type="ECO:0000256" key="1">
    <source>
        <dbReference type="ARBA" id="ARBA00005064"/>
    </source>
</evidence>
<dbReference type="Gene3D" id="3.40.50.261">
    <property type="entry name" value="Succinyl-CoA synthetase domains"/>
    <property type="match status" value="2"/>
</dbReference>
<reference evidence="7" key="1">
    <citation type="submission" date="2022-03" db="EMBL/GenBank/DDBJ databases">
        <authorList>
            <person name="Sayadi A."/>
        </authorList>
    </citation>
    <scope>NUCLEOTIDE SEQUENCE</scope>
</reference>
<dbReference type="OrthoDB" id="1664372at2759"/>
<evidence type="ECO:0000256" key="2">
    <source>
        <dbReference type="ARBA" id="ARBA00022532"/>
    </source>
</evidence>
<evidence type="ECO:0000256" key="4">
    <source>
        <dbReference type="ARBA" id="ARBA00022741"/>
    </source>
</evidence>
<dbReference type="SMART" id="SM00881">
    <property type="entry name" value="CoA_binding"/>
    <property type="match status" value="1"/>
</dbReference>
<dbReference type="SUPFAM" id="SSF52210">
    <property type="entry name" value="Succinyl-CoA synthetase domains"/>
    <property type="match status" value="1"/>
</dbReference>
<evidence type="ECO:0000259" key="6">
    <source>
        <dbReference type="SMART" id="SM00881"/>
    </source>
</evidence>
<dbReference type="InterPro" id="IPR003781">
    <property type="entry name" value="CoA-bd"/>
</dbReference>
<name>A0A9P0KK37_ACAOB</name>
<proteinExistence type="predicted"/>
<evidence type="ECO:0000256" key="3">
    <source>
        <dbReference type="ARBA" id="ARBA00022598"/>
    </source>
</evidence>
<dbReference type="GO" id="GO:0000166">
    <property type="term" value="F:nucleotide binding"/>
    <property type="evidence" value="ECO:0007669"/>
    <property type="project" value="UniProtKB-KW"/>
</dbReference>
<gene>
    <name evidence="7" type="ORF">ACAOBT_LOCUS10348</name>
</gene>
<evidence type="ECO:0000256" key="5">
    <source>
        <dbReference type="PIRSR" id="PIRSR001553-1"/>
    </source>
</evidence>
<comment type="caution">
    <text evidence="7">The sequence shown here is derived from an EMBL/GenBank/DDBJ whole genome shotgun (WGS) entry which is preliminary data.</text>
</comment>
<dbReference type="Gene3D" id="3.40.50.720">
    <property type="entry name" value="NAD(P)-binding Rossmann-like Domain"/>
    <property type="match status" value="1"/>
</dbReference>
<dbReference type="PROSITE" id="PS00399">
    <property type="entry name" value="SUCCINYL_COA_LIG_2"/>
    <property type="match status" value="1"/>
</dbReference>
<accession>A0A9P0KK37</accession>
<dbReference type="InterPro" id="IPR016102">
    <property type="entry name" value="Succinyl-CoA_synth-like"/>
</dbReference>
<protein>
    <recommendedName>
        <fullName evidence="6">CoA-binding domain-containing protein</fullName>
    </recommendedName>
</protein>
<dbReference type="GO" id="GO:0006099">
    <property type="term" value="P:tricarboxylic acid cycle"/>
    <property type="evidence" value="ECO:0007669"/>
    <property type="project" value="UniProtKB-KW"/>
</dbReference>
<dbReference type="EMBL" id="CAKOFQ010006805">
    <property type="protein sequence ID" value="CAH1973069.1"/>
    <property type="molecule type" value="Genomic_DNA"/>
</dbReference>
<dbReference type="PANTHER" id="PTHR11117">
    <property type="entry name" value="SUCCINYL-COA LIGASE SUBUNIT ALPHA"/>
    <property type="match status" value="1"/>
</dbReference>
<dbReference type="FunFam" id="3.40.50.720:FF:000002">
    <property type="entry name" value="Succinate--CoA ligase [ADP-forming] subunit alpha"/>
    <property type="match status" value="1"/>
</dbReference>
<dbReference type="GO" id="GO:0005739">
    <property type="term" value="C:mitochondrion"/>
    <property type="evidence" value="ECO:0007669"/>
    <property type="project" value="TreeGrafter"/>
</dbReference>
<dbReference type="InterPro" id="IPR005810">
    <property type="entry name" value="CoA_lig_alpha"/>
</dbReference>
<keyword evidence="2" id="KW-0816">Tricarboxylic acid cycle</keyword>
<dbReference type="Proteomes" id="UP001152888">
    <property type="component" value="Unassembled WGS sequence"/>
</dbReference>
<dbReference type="InterPro" id="IPR005811">
    <property type="entry name" value="SUCC_ACL_C"/>
</dbReference>
<dbReference type="Pfam" id="PF02629">
    <property type="entry name" value="CoA_binding"/>
    <property type="match status" value="1"/>
</dbReference>
<evidence type="ECO:0000313" key="8">
    <source>
        <dbReference type="Proteomes" id="UP001152888"/>
    </source>
</evidence>
<comment type="pathway">
    <text evidence="1">Carbohydrate metabolism; tricarboxylic acid cycle; succinate from succinyl-CoA (ligase route): step 1/1.</text>
</comment>
<dbReference type="Pfam" id="PF00549">
    <property type="entry name" value="Ligase_CoA"/>
    <property type="match status" value="1"/>
</dbReference>
<keyword evidence="8" id="KW-1185">Reference proteome</keyword>
<dbReference type="SUPFAM" id="SSF51735">
    <property type="entry name" value="NAD(P)-binding Rossmann-fold domains"/>
    <property type="match status" value="1"/>
</dbReference>
<organism evidence="7 8">
    <name type="scientific">Acanthoscelides obtectus</name>
    <name type="common">Bean weevil</name>
    <name type="synonym">Bruchus obtectus</name>
    <dbReference type="NCBI Taxonomy" id="200917"/>
    <lineage>
        <taxon>Eukaryota</taxon>
        <taxon>Metazoa</taxon>
        <taxon>Ecdysozoa</taxon>
        <taxon>Arthropoda</taxon>
        <taxon>Hexapoda</taxon>
        <taxon>Insecta</taxon>
        <taxon>Pterygota</taxon>
        <taxon>Neoptera</taxon>
        <taxon>Endopterygota</taxon>
        <taxon>Coleoptera</taxon>
        <taxon>Polyphaga</taxon>
        <taxon>Cucujiformia</taxon>
        <taxon>Chrysomeloidea</taxon>
        <taxon>Chrysomelidae</taxon>
        <taxon>Bruchinae</taxon>
        <taxon>Bruchini</taxon>
        <taxon>Acanthoscelides</taxon>
    </lineage>
</organism>
<keyword evidence="3" id="KW-0436">Ligase</keyword>
<dbReference type="GO" id="GO:0004776">
    <property type="term" value="F:succinate-CoA ligase (GDP-forming) activity"/>
    <property type="evidence" value="ECO:0007669"/>
    <property type="project" value="TreeGrafter"/>
</dbReference>
<dbReference type="InterPro" id="IPR017440">
    <property type="entry name" value="Cit_synth/succinyl-CoA_lig_AS"/>
</dbReference>
<dbReference type="GO" id="GO:0004775">
    <property type="term" value="F:succinate-CoA ligase (ADP-forming) activity"/>
    <property type="evidence" value="ECO:0007669"/>
    <property type="project" value="TreeGrafter"/>
</dbReference>
<dbReference type="GO" id="GO:0009361">
    <property type="term" value="C:succinate-CoA ligase complex (ADP-forming)"/>
    <property type="evidence" value="ECO:0007669"/>
    <property type="project" value="TreeGrafter"/>
</dbReference>
<evidence type="ECO:0000313" key="7">
    <source>
        <dbReference type="EMBL" id="CAH1973069.1"/>
    </source>
</evidence>
<sequence length="268" mass="28589">MLSTKISNLLFVRIGHRSLLKRWNSQYDSTRKNLILTKETKVICQGFTGQAGTLHSKLCIEYGTKMVGGINPKKGGTKHLDLPVFASVKEAKAAVNPHASVIFVPAPGGAKAIFEAIEAEIPLIICITEGIPIHDMVKVKDALLKQSKSRMVGPNCPGIIASGKCKIGIMPNQIHKQGEIGGQAEEQAAEYLMEHNVGAATKPVVSYIAGISAPPGRRMGHAGAIISGSKGRAEDKQEALQKAGVHIAKFPTEMGPTLAGVMKRMKIV</sequence>
<dbReference type="InterPro" id="IPR036291">
    <property type="entry name" value="NAD(P)-bd_dom_sf"/>
</dbReference>
<keyword evidence="4" id="KW-0547">Nucleotide-binding</keyword>
<dbReference type="PIRSF" id="PIRSF001553">
    <property type="entry name" value="SucCS_alpha"/>
    <property type="match status" value="1"/>
</dbReference>
<feature type="domain" description="CoA-binding" evidence="6">
    <location>
        <begin position="35"/>
        <end position="131"/>
    </location>
</feature>
<feature type="active site" description="Tele-phosphohistidine intermediate" evidence="5">
    <location>
        <position position="221"/>
    </location>
</feature>
<dbReference type="PANTHER" id="PTHR11117:SF2">
    <property type="entry name" value="SUCCINATE--COA LIGASE [ADP_GDP-FORMING] SUBUNIT ALPHA, MITOCHONDRIAL"/>
    <property type="match status" value="1"/>
</dbReference>